<keyword evidence="1" id="KW-1133">Transmembrane helix</keyword>
<proteinExistence type="predicted"/>
<feature type="transmembrane region" description="Helical" evidence="1">
    <location>
        <begin position="69"/>
        <end position="89"/>
    </location>
</feature>
<protein>
    <submittedName>
        <fullName evidence="3">ATP-binding protein</fullName>
    </submittedName>
</protein>
<accession>A0A9X2R8A6</accession>
<dbReference type="Pfam" id="PF04326">
    <property type="entry name" value="SLFN_AlbA_2"/>
    <property type="match status" value="1"/>
</dbReference>
<keyword evidence="3" id="KW-0547">Nucleotide-binding</keyword>
<gene>
    <name evidence="3" type="ORF">MKO06_09855</name>
</gene>
<name>A0A9X2R8A6_9FLAO</name>
<dbReference type="AlphaFoldDB" id="A0A9X2R8A6"/>
<dbReference type="RefSeq" id="WP_241552009.1">
    <property type="nucleotide sequence ID" value="NZ_JANCNS010000002.1"/>
</dbReference>
<keyword evidence="1" id="KW-0812">Transmembrane</keyword>
<dbReference type="EMBL" id="JANCNS010000002">
    <property type="protein sequence ID" value="MCP9200213.1"/>
    <property type="molecule type" value="Genomic_DNA"/>
</dbReference>
<evidence type="ECO:0000256" key="1">
    <source>
        <dbReference type="SAM" id="Phobius"/>
    </source>
</evidence>
<evidence type="ECO:0000313" key="3">
    <source>
        <dbReference type="EMBL" id="MCP9200213.1"/>
    </source>
</evidence>
<dbReference type="InterPro" id="IPR038461">
    <property type="entry name" value="Schlafen_AlbA_2_dom_sf"/>
</dbReference>
<dbReference type="InterPro" id="IPR007421">
    <property type="entry name" value="Schlafen_AlbA_2_dom"/>
</dbReference>
<organism evidence="3 4">
    <name type="scientific">Christiangramia oceanisediminis</name>
    <dbReference type="NCBI Taxonomy" id="2920386"/>
    <lineage>
        <taxon>Bacteria</taxon>
        <taxon>Pseudomonadati</taxon>
        <taxon>Bacteroidota</taxon>
        <taxon>Flavobacteriia</taxon>
        <taxon>Flavobacteriales</taxon>
        <taxon>Flavobacteriaceae</taxon>
        <taxon>Christiangramia</taxon>
    </lineage>
</organism>
<dbReference type="Proteomes" id="UP001155280">
    <property type="component" value="Unassembled WGS sequence"/>
</dbReference>
<dbReference type="GO" id="GO:0005524">
    <property type="term" value="F:ATP binding"/>
    <property type="evidence" value="ECO:0007669"/>
    <property type="project" value="UniProtKB-KW"/>
</dbReference>
<dbReference type="PANTHER" id="PTHR30595">
    <property type="entry name" value="GLPR-RELATED TRANSCRIPTIONAL REPRESSOR"/>
    <property type="match status" value="1"/>
</dbReference>
<evidence type="ECO:0000313" key="4">
    <source>
        <dbReference type="Proteomes" id="UP001155280"/>
    </source>
</evidence>
<comment type="caution">
    <text evidence="3">The sequence shown here is derived from an EMBL/GenBank/DDBJ whole genome shotgun (WGS) entry which is preliminary data.</text>
</comment>
<feature type="transmembrane region" description="Helical" evidence="1">
    <location>
        <begin position="12"/>
        <end position="38"/>
    </location>
</feature>
<dbReference type="PANTHER" id="PTHR30595:SF6">
    <property type="entry name" value="SCHLAFEN ALBA-2 DOMAIN-CONTAINING PROTEIN"/>
    <property type="match status" value="1"/>
</dbReference>
<evidence type="ECO:0000259" key="2">
    <source>
        <dbReference type="Pfam" id="PF04326"/>
    </source>
</evidence>
<keyword evidence="3" id="KW-0067">ATP-binding</keyword>
<reference evidence="3" key="1">
    <citation type="submission" date="2022-07" db="EMBL/GenBank/DDBJ databases">
        <title>Gramela sediminis sp. nov., isolated from deep-sea sediment of the Indian Ocean.</title>
        <authorList>
            <person name="Shi H."/>
        </authorList>
    </citation>
    <scope>NUCLEOTIDE SEQUENCE</scope>
    <source>
        <strain evidence="3">GC03-9</strain>
    </source>
</reference>
<sequence>MQNKKPLRNIKTIAVPVLIWAGIFYFLVHPFTMVLYWFEYSNTVFSFSLFQDVLKTRFLESFTFDMSGMGGLLTLLGGLLGLLSGLFWINLKRKNELIGTQQRLLVQDIEALIQAGENERVELKSSIRYDYYRKSTNRDLEVIIAKTITGFMNAKGGKLIIGVDDEGNVLGLEKDYKTLKHKNMDGYERAVFRIISTQLGHEACFSNHISFYSINEKDVCVVDIEPSEKPIYVNDTENTTFYVRTGNATYPLTVKEAVNYLENRKQ</sequence>
<feature type="domain" description="Schlafen AlbA-2" evidence="2">
    <location>
        <begin position="117"/>
        <end position="252"/>
    </location>
</feature>
<dbReference type="Gene3D" id="3.30.950.30">
    <property type="entry name" value="Schlafen, AAA domain"/>
    <property type="match status" value="1"/>
</dbReference>
<keyword evidence="4" id="KW-1185">Reference proteome</keyword>
<keyword evidence="1" id="KW-0472">Membrane</keyword>